<keyword evidence="3" id="KW-1185">Reference proteome</keyword>
<dbReference type="Proteomes" id="UP000007266">
    <property type="component" value="Unassembled WGS sequence"/>
</dbReference>
<evidence type="ECO:0000313" key="2">
    <source>
        <dbReference type="EMBL" id="EEZ97548.1"/>
    </source>
</evidence>
<reference evidence="2 3" key="1">
    <citation type="journal article" date="2008" name="Nature">
        <title>The genome of the model beetle and pest Tribolium castaneum.</title>
        <authorList>
            <consortium name="Tribolium Genome Sequencing Consortium"/>
            <person name="Richards S."/>
            <person name="Gibbs R.A."/>
            <person name="Weinstock G.M."/>
            <person name="Brown S.J."/>
            <person name="Denell R."/>
            <person name="Beeman R.W."/>
            <person name="Gibbs R."/>
            <person name="Beeman R.W."/>
            <person name="Brown S.J."/>
            <person name="Bucher G."/>
            <person name="Friedrich M."/>
            <person name="Grimmelikhuijzen C.J."/>
            <person name="Klingler M."/>
            <person name="Lorenzen M."/>
            <person name="Richards S."/>
            <person name="Roth S."/>
            <person name="Schroder R."/>
            <person name="Tautz D."/>
            <person name="Zdobnov E.M."/>
            <person name="Muzny D."/>
            <person name="Gibbs R.A."/>
            <person name="Weinstock G.M."/>
            <person name="Attaway T."/>
            <person name="Bell S."/>
            <person name="Buhay C.J."/>
            <person name="Chandrabose M.N."/>
            <person name="Chavez D."/>
            <person name="Clerk-Blankenburg K.P."/>
            <person name="Cree A."/>
            <person name="Dao M."/>
            <person name="Davis C."/>
            <person name="Chacko J."/>
            <person name="Dinh H."/>
            <person name="Dugan-Rocha S."/>
            <person name="Fowler G."/>
            <person name="Garner T.T."/>
            <person name="Garnes J."/>
            <person name="Gnirke A."/>
            <person name="Hawes A."/>
            <person name="Hernandez J."/>
            <person name="Hines S."/>
            <person name="Holder M."/>
            <person name="Hume J."/>
            <person name="Jhangiani S.N."/>
            <person name="Joshi V."/>
            <person name="Khan Z.M."/>
            <person name="Jackson L."/>
            <person name="Kovar C."/>
            <person name="Kowis A."/>
            <person name="Lee S."/>
            <person name="Lewis L.R."/>
            <person name="Margolis J."/>
            <person name="Morgan M."/>
            <person name="Nazareth L.V."/>
            <person name="Nguyen N."/>
            <person name="Okwuonu G."/>
            <person name="Parker D."/>
            <person name="Richards S."/>
            <person name="Ruiz S.J."/>
            <person name="Santibanez J."/>
            <person name="Savard J."/>
            <person name="Scherer S.E."/>
            <person name="Schneider B."/>
            <person name="Sodergren E."/>
            <person name="Tautz D."/>
            <person name="Vattahil S."/>
            <person name="Villasana D."/>
            <person name="White C.S."/>
            <person name="Wright R."/>
            <person name="Park Y."/>
            <person name="Beeman R.W."/>
            <person name="Lord J."/>
            <person name="Oppert B."/>
            <person name="Lorenzen M."/>
            <person name="Brown S."/>
            <person name="Wang L."/>
            <person name="Savard J."/>
            <person name="Tautz D."/>
            <person name="Richards S."/>
            <person name="Weinstock G."/>
            <person name="Gibbs R.A."/>
            <person name="Liu Y."/>
            <person name="Worley K."/>
            <person name="Weinstock G."/>
            <person name="Elsik C.G."/>
            <person name="Reese J.T."/>
            <person name="Elhaik E."/>
            <person name="Landan G."/>
            <person name="Graur D."/>
            <person name="Arensburger P."/>
            <person name="Atkinson P."/>
            <person name="Beeman R.W."/>
            <person name="Beidler J."/>
            <person name="Brown S.J."/>
            <person name="Demuth J.P."/>
            <person name="Drury D.W."/>
            <person name="Du Y.Z."/>
            <person name="Fujiwara H."/>
            <person name="Lorenzen M."/>
            <person name="Maselli V."/>
            <person name="Osanai M."/>
            <person name="Park Y."/>
            <person name="Robertson H.M."/>
            <person name="Tu Z."/>
            <person name="Wang J.J."/>
            <person name="Wang S."/>
            <person name="Richards S."/>
            <person name="Song H."/>
            <person name="Zhang L."/>
            <person name="Sodergren E."/>
            <person name="Werner D."/>
            <person name="Stanke M."/>
            <person name="Morgenstern B."/>
            <person name="Solovyev V."/>
            <person name="Kosarev P."/>
            <person name="Brown G."/>
            <person name="Chen H.C."/>
            <person name="Ermolaeva O."/>
            <person name="Hlavina W."/>
            <person name="Kapustin Y."/>
            <person name="Kiryutin B."/>
            <person name="Kitts P."/>
            <person name="Maglott D."/>
            <person name="Pruitt K."/>
            <person name="Sapojnikov V."/>
            <person name="Souvorov A."/>
            <person name="Mackey A.J."/>
            <person name="Waterhouse R.M."/>
            <person name="Wyder S."/>
            <person name="Zdobnov E.M."/>
            <person name="Zdobnov E.M."/>
            <person name="Wyder S."/>
            <person name="Kriventseva E.V."/>
            <person name="Kadowaki T."/>
            <person name="Bork P."/>
            <person name="Aranda M."/>
            <person name="Bao R."/>
            <person name="Beermann A."/>
            <person name="Berns N."/>
            <person name="Bolognesi R."/>
            <person name="Bonneton F."/>
            <person name="Bopp D."/>
            <person name="Brown S.J."/>
            <person name="Bucher G."/>
            <person name="Butts T."/>
            <person name="Chaumot A."/>
            <person name="Denell R.E."/>
            <person name="Ferrier D.E."/>
            <person name="Friedrich M."/>
            <person name="Gordon C.M."/>
            <person name="Jindra M."/>
            <person name="Klingler M."/>
            <person name="Lan Q."/>
            <person name="Lattorff H.M."/>
            <person name="Laudet V."/>
            <person name="von Levetsow C."/>
            <person name="Liu Z."/>
            <person name="Lutz R."/>
            <person name="Lynch J.A."/>
            <person name="da Fonseca R.N."/>
            <person name="Posnien N."/>
            <person name="Reuter R."/>
            <person name="Roth S."/>
            <person name="Savard J."/>
            <person name="Schinko J.B."/>
            <person name="Schmitt C."/>
            <person name="Schoppmeier M."/>
            <person name="Schroder R."/>
            <person name="Shippy T.D."/>
            <person name="Simonnet F."/>
            <person name="Marques-Souza H."/>
            <person name="Tautz D."/>
            <person name="Tomoyasu Y."/>
            <person name="Trauner J."/>
            <person name="Van der Zee M."/>
            <person name="Vervoort M."/>
            <person name="Wittkopp N."/>
            <person name="Wimmer E.A."/>
            <person name="Yang X."/>
            <person name="Jones A.K."/>
            <person name="Sattelle D.B."/>
            <person name="Ebert P.R."/>
            <person name="Nelson D."/>
            <person name="Scott J.G."/>
            <person name="Beeman R.W."/>
            <person name="Muthukrishnan S."/>
            <person name="Kramer K.J."/>
            <person name="Arakane Y."/>
            <person name="Beeman R.W."/>
            <person name="Zhu Q."/>
            <person name="Hogenkamp D."/>
            <person name="Dixit R."/>
            <person name="Oppert B."/>
            <person name="Jiang H."/>
            <person name="Zou Z."/>
            <person name="Marshall J."/>
            <person name="Elpidina E."/>
            <person name="Vinokurov K."/>
            <person name="Oppert C."/>
            <person name="Zou Z."/>
            <person name="Evans J."/>
            <person name="Lu Z."/>
            <person name="Zhao P."/>
            <person name="Sumathipala N."/>
            <person name="Altincicek B."/>
            <person name="Vilcinskas A."/>
            <person name="Williams M."/>
            <person name="Hultmark D."/>
            <person name="Hetru C."/>
            <person name="Jiang H."/>
            <person name="Grimmelikhuijzen C.J."/>
            <person name="Hauser F."/>
            <person name="Cazzamali G."/>
            <person name="Williamson M."/>
            <person name="Park Y."/>
            <person name="Li B."/>
            <person name="Tanaka Y."/>
            <person name="Predel R."/>
            <person name="Neupert S."/>
            <person name="Schachtner J."/>
            <person name="Verleyen P."/>
            <person name="Raible F."/>
            <person name="Bork P."/>
            <person name="Friedrich M."/>
            <person name="Walden K.K."/>
            <person name="Robertson H.M."/>
            <person name="Angeli S."/>
            <person name="Foret S."/>
            <person name="Bucher G."/>
            <person name="Schuetz S."/>
            <person name="Maleszka R."/>
            <person name="Wimmer E.A."/>
            <person name="Beeman R.W."/>
            <person name="Lorenzen M."/>
            <person name="Tomoyasu Y."/>
            <person name="Miller S.C."/>
            <person name="Grossmann D."/>
            <person name="Bucher G."/>
        </authorList>
    </citation>
    <scope>NUCLEOTIDE SEQUENCE [LARGE SCALE GENOMIC DNA]</scope>
    <source>
        <strain evidence="2 3">Georgia GA2</strain>
    </source>
</reference>
<feature type="compositionally biased region" description="Polar residues" evidence="1">
    <location>
        <begin position="1259"/>
        <end position="1270"/>
    </location>
</feature>
<dbReference type="STRING" id="7070.D6X4F3"/>
<gene>
    <name evidence="2" type="primary">AUGUSTUS-3.0.2_11398</name>
    <name evidence="2" type="ORF">TcasGA2_TC011398</name>
</gene>
<evidence type="ECO:0000256" key="1">
    <source>
        <dbReference type="SAM" id="MobiDB-lite"/>
    </source>
</evidence>
<accession>D6X4F3</accession>
<name>D6X4F3_TRICA</name>
<dbReference type="KEGG" id="tca:103314438"/>
<sequence>MAPKTVQFFVDQCLKSNFDHVCGLITTEKPKLDSSSAIKIINAICYACNQNLATPEKVNEVALERLLGLLLTSIDFTTDDNFESYLKSVFYILKLLEKKNVELILRLERLFLPPFKPLILTDKHIKFYKSICSALYNVIVRIVQGGPHKGAVSDLCHLLTRMCAKINNKPKLLETIHNCLVAYLILKIDPQTAFKFYKFSLNFITGVETSLFPQVVKNFDLIYNNLLKSGANDSASASYRLTIAKLEELFPGPEFQHLREIMRAVEGAPPTGAPLSRVSPDTPFITPVCEVIANVAATRLQLYKAKPEVWRAEAECHTTYFKFLGEVSVILGRFDKKGALRVLDTIASLGRLTIVGSDEIPKNYQLEVLTHLESFIDGLDAFKSHSDKWKEFWYALGVHLYTIGVHLNQKHDSELSVLYLRKFVQKYHDYQALESSIIGKNYVVAALQLISDHHLKRQEFEQCLAFIALAILFGSDPKIEIQRWILAKVAARDRNVPNVQEMTLVSALDKSELSPSVDKDRKIELLEVELRGYLKRWQSKVSMSSALDHLSQLADPVRTGRLITEVWTSGDLPFHDTFLTILHRVITNFEKVRTCPTLAHLYFLKHKYKVKARVWKHCEELERTLNDEGTEPGSDLLSCLELSNYLKMLKDLQKSLDLCRTFSKGSERFYALLIDLGHEFRLQGHTLQALEAWQLAHGQARTPTEKVESIGFIIECSDASQPYVRSLVDEADACIECLESEQNYNKLIVYFLCKSLAFFDSDFQTSYAAFKRVKNLLETCTVSDILMAKVFLTEHKFMSLPCHYGVEDHTKFTIVRIHQAGDKATEYFKQSRCSSFGVRIFFDVFEFLARMYTNLRLPLEVRSLIKSSVSVARELLLPFRTATVLFYLINADVMSMRFDDARVKIREFSDIVGLKYDDVDVNKQIDELCDVLVQLQVQESTDAGSPIFRNDTFKLPDFMRHEATCECFKCISYEYRDNVLKINFLAGLLALYEGRLTQAKNCFMIAITIYKFIKNNHSDFTKKWAKKITPDLVPNLVPFLETYCYILINWANCALKHGKISSGKKMNKIVLQNLEPLHSKLPYLSYEALAQEINIVEFEKETEKTTLQVESDDEDKNINTGVKTPENRVSTVTVSPTIVPDNADNYRIRPKLLEFVLSDEEEDGEKKGETPAKPRRRGRPRKEEKTPAPSTSKIRIYVDDGVKKGAALTENQSEEPNFKTPAPKKGANKNDVLANRTKVLTKTLRSSSQKVVEANEVRTSLFQDGGSTETCARKTRRQR</sequence>
<reference evidence="2 3" key="2">
    <citation type="journal article" date="2010" name="Nucleic Acids Res.">
        <title>BeetleBase in 2010: revisions to provide comprehensive genomic information for Tribolium castaneum.</title>
        <authorList>
            <person name="Kim H.S."/>
            <person name="Murphy T."/>
            <person name="Xia J."/>
            <person name="Caragea D."/>
            <person name="Park Y."/>
            <person name="Beeman R.W."/>
            <person name="Lorenzen M.D."/>
            <person name="Butcher S."/>
            <person name="Manak J.R."/>
            <person name="Brown S.J."/>
        </authorList>
    </citation>
    <scope>NUCLEOTIDE SEQUENCE [LARGE SCALE GENOMIC DNA]</scope>
    <source>
        <strain evidence="2 3">Georgia GA2</strain>
    </source>
</reference>
<protein>
    <submittedName>
        <fullName evidence="2">Uncharacterized protein</fullName>
    </submittedName>
</protein>
<dbReference type="OrthoDB" id="6776738at2759"/>
<dbReference type="EMBL" id="KQ971410">
    <property type="protein sequence ID" value="EEZ97548.1"/>
    <property type="molecule type" value="Genomic_DNA"/>
</dbReference>
<organism evidence="2 3">
    <name type="scientific">Tribolium castaneum</name>
    <name type="common">Red flour beetle</name>
    <dbReference type="NCBI Taxonomy" id="7070"/>
    <lineage>
        <taxon>Eukaryota</taxon>
        <taxon>Metazoa</taxon>
        <taxon>Ecdysozoa</taxon>
        <taxon>Arthropoda</taxon>
        <taxon>Hexapoda</taxon>
        <taxon>Insecta</taxon>
        <taxon>Pterygota</taxon>
        <taxon>Neoptera</taxon>
        <taxon>Endopterygota</taxon>
        <taxon>Coleoptera</taxon>
        <taxon>Polyphaga</taxon>
        <taxon>Cucujiformia</taxon>
        <taxon>Tenebrionidae</taxon>
        <taxon>Tenebrionidae incertae sedis</taxon>
        <taxon>Tribolium</taxon>
    </lineage>
</organism>
<feature type="region of interest" description="Disordered" evidence="1">
    <location>
        <begin position="1159"/>
        <end position="1236"/>
    </location>
</feature>
<feature type="region of interest" description="Disordered" evidence="1">
    <location>
        <begin position="1259"/>
        <end position="1279"/>
    </location>
</feature>
<dbReference type="HOGENOM" id="CLU_263256_0_0_1"/>
<evidence type="ECO:0000313" key="3">
    <source>
        <dbReference type="Proteomes" id="UP000007266"/>
    </source>
</evidence>
<proteinExistence type="predicted"/>
<dbReference type="AlphaFoldDB" id="D6X4F3"/>